<dbReference type="SUPFAM" id="SSF56601">
    <property type="entry name" value="beta-lactamase/transpeptidase-like"/>
    <property type="match status" value="1"/>
</dbReference>
<dbReference type="PANTHER" id="PTHR43283:SF7">
    <property type="entry name" value="BETA-LACTAMASE-RELATED DOMAIN-CONTAINING PROTEIN"/>
    <property type="match status" value="1"/>
</dbReference>
<protein>
    <submittedName>
        <fullName evidence="2">Serine hydrolase</fullName>
    </submittedName>
</protein>
<dbReference type="Proteomes" id="UP000551327">
    <property type="component" value="Unassembled WGS sequence"/>
</dbReference>
<dbReference type="InterPro" id="IPR012338">
    <property type="entry name" value="Beta-lactam/transpept-like"/>
</dbReference>
<dbReference type="PANTHER" id="PTHR43283">
    <property type="entry name" value="BETA-LACTAMASE-RELATED"/>
    <property type="match status" value="1"/>
</dbReference>
<keyword evidence="3" id="KW-1185">Reference proteome</keyword>
<dbReference type="InterPro" id="IPR050789">
    <property type="entry name" value="Diverse_Enzym_Activities"/>
</dbReference>
<dbReference type="InterPro" id="IPR001466">
    <property type="entry name" value="Beta-lactam-related"/>
</dbReference>
<dbReference type="AlphaFoldDB" id="A0A7X1G1L9"/>
<feature type="domain" description="Beta-lactamase-related" evidence="1">
    <location>
        <begin position="83"/>
        <end position="380"/>
    </location>
</feature>
<dbReference type="Pfam" id="PF00144">
    <property type="entry name" value="Beta-lactamase"/>
    <property type="match status" value="1"/>
</dbReference>
<sequence>MSTPSPSLPTGSPDRPVWRRVRGLGTALLLAALTACSRGTPGPVPLDPAALAAVDPAPGVPRTALARAVDDLFAADRMGETRALLVFSGGRLVAERYGPGFDRDTRQIGWSMSKTITAVLIGLLVSDGRLRLDETAPVPAWQRSGDARGEITLRQLLQMRSGLRHSEGGSPLWRADEVRMLFLDGRDDMAAYAEAQPLEAEPGRRFEYSSATSVILADLAARALTDSADPAIRRQTVAEYLRTRLFEPAGLRSMVAEYDAAGTMIGSSMVHATARDWGRFGEFLRTGGAVRGAQVLPRGWIEFMTRPSPRNPGYGAQLWLNRPQADGAVVLLPGRAPADAFACIGHLGQYVLVSPRQKLTIVRLGHSDPAQRRRVLDGLADILALFPRR</sequence>
<evidence type="ECO:0000313" key="2">
    <source>
        <dbReference type="EMBL" id="MBC2670809.1"/>
    </source>
</evidence>
<name>A0A7X1G1L9_9SPHN</name>
<accession>A0A7X1G1L9</accession>
<reference evidence="2 3" key="1">
    <citation type="submission" date="2020-08" db="EMBL/GenBank/DDBJ databases">
        <title>The genome sequence of type strain Novosphingobium piscinae KCTC 42194.</title>
        <authorList>
            <person name="Liu Y."/>
        </authorList>
    </citation>
    <scope>NUCLEOTIDE SEQUENCE [LARGE SCALE GENOMIC DNA]</scope>
    <source>
        <strain evidence="2 3">KCTC 42194</strain>
    </source>
</reference>
<evidence type="ECO:0000259" key="1">
    <source>
        <dbReference type="Pfam" id="PF00144"/>
    </source>
</evidence>
<organism evidence="2 3">
    <name type="scientific">Novosphingobium piscinae</name>
    <dbReference type="NCBI Taxonomy" id="1507448"/>
    <lineage>
        <taxon>Bacteria</taxon>
        <taxon>Pseudomonadati</taxon>
        <taxon>Pseudomonadota</taxon>
        <taxon>Alphaproteobacteria</taxon>
        <taxon>Sphingomonadales</taxon>
        <taxon>Sphingomonadaceae</taxon>
        <taxon>Novosphingobium</taxon>
    </lineage>
</organism>
<dbReference type="RefSeq" id="WP_185680672.1">
    <property type="nucleotide sequence ID" value="NZ_JACLAX010000030.1"/>
</dbReference>
<evidence type="ECO:0000313" key="3">
    <source>
        <dbReference type="Proteomes" id="UP000551327"/>
    </source>
</evidence>
<dbReference type="GO" id="GO:0016787">
    <property type="term" value="F:hydrolase activity"/>
    <property type="evidence" value="ECO:0007669"/>
    <property type="project" value="UniProtKB-KW"/>
</dbReference>
<dbReference type="EMBL" id="JACLAX010000030">
    <property type="protein sequence ID" value="MBC2670809.1"/>
    <property type="molecule type" value="Genomic_DNA"/>
</dbReference>
<dbReference type="Gene3D" id="3.40.710.10">
    <property type="entry name" value="DD-peptidase/beta-lactamase superfamily"/>
    <property type="match status" value="1"/>
</dbReference>
<comment type="caution">
    <text evidence="2">The sequence shown here is derived from an EMBL/GenBank/DDBJ whole genome shotgun (WGS) entry which is preliminary data.</text>
</comment>
<proteinExistence type="predicted"/>
<gene>
    <name evidence="2" type="ORF">H7F53_16775</name>
</gene>
<keyword evidence="2" id="KW-0378">Hydrolase</keyword>